<evidence type="ECO:0000313" key="6">
    <source>
        <dbReference type="EMBL" id="SHJ94334.1"/>
    </source>
</evidence>
<dbReference type="STRING" id="1121298.SAMN05444401_0188"/>
<evidence type="ECO:0000256" key="1">
    <source>
        <dbReference type="ARBA" id="ARBA00004193"/>
    </source>
</evidence>
<dbReference type="PANTHER" id="PTHR30290:SF59">
    <property type="entry name" value="OLIGOPEPTIDE ABC TRANSPORTER,SUBSTRATE-BINDING PROTEIN"/>
    <property type="match status" value="1"/>
</dbReference>
<dbReference type="InterPro" id="IPR023765">
    <property type="entry name" value="SBP_5_CS"/>
</dbReference>
<evidence type="ECO:0000313" key="7">
    <source>
        <dbReference type="Proteomes" id="UP000184080"/>
    </source>
</evidence>
<reference evidence="6 7" key="1">
    <citation type="submission" date="2016-11" db="EMBL/GenBank/DDBJ databases">
        <authorList>
            <person name="Jaros S."/>
            <person name="Januszkiewicz K."/>
            <person name="Wedrychowicz H."/>
        </authorList>
    </citation>
    <scope>NUCLEOTIDE SEQUENCE [LARGE SCALE GENOMIC DNA]</scope>
    <source>
        <strain evidence="6 7">DSM 21864</strain>
    </source>
</reference>
<dbReference type="GO" id="GO:1904680">
    <property type="term" value="F:peptide transmembrane transporter activity"/>
    <property type="evidence" value="ECO:0007669"/>
    <property type="project" value="TreeGrafter"/>
</dbReference>
<feature type="chain" id="PRO_5039654098" evidence="4">
    <location>
        <begin position="19"/>
        <end position="525"/>
    </location>
</feature>
<dbReference type="InterPro" id="IPR030678">
    <property type="entry name" value="Peptide/Ni-bd"/>
</dbReference>
<dbReference type="GO" id="GO:0043190">
    <property type="term" value="C:ATP-binding cassette (ABC) transporter complex"/>
    <property type="evidence" value="ECO:0007669"/>
    <property type="project" value="InterPro"/>
</dbReference>
<dbReference type="GO" id="GO:0042597">
    <property type="term" value="C:periplasmic space"/>
    <property type="evidence" value="ECO:0007669"/>
    <property type="project" value="UniProtKB-ARBA"/>
</dbReference>
<dbReference type="InterPro" id="IPR039424">
    <property type="entry name" value="SBP_5"/>
</dbReference>
<comment type="subcellular location">
    <subcellularLocation>
        <location evidence="1">Cell membrane</location>
        <topology evidence="1">Lipid-anchor</topology>
    </subcellularLocation>
</comment>
<dbReference type="PANTHER" id="PTHR30290">
    <property type="entry name" value="PERIPLASMIC BINDING COMPONENT OF ABC TRANSPORTER"/>
    <property type="match status" value="1"/>
</dbReference>
<keyword evidence="3 4" id="KW-0732">Signal</keyword>
<organism evidence="6 7">
    <name type="scientific">Clostridium amylolyticum</name>
    <dbReference type="NCBI Taxonomy" id="1121298"/>
    <lineage>
        <taxon>Bacteria</taxon>
        <taxon>Bacillati</taxon>
        <taxon>Bacillota</taxon>
        <taxon>Clostridia</taxon>
        <taxon>Eubacteriales</taxon>
        <taxon>Clostridiaceae</taxon>
        <taxon>Clostridium</taxon>
    </lineage>
</organism>
<dbReference type="CDD" id="cd00995">
    <property type="entry name" value="PBP2_NikA_DppA_OppA_like"/>
    <property type="match status" value="1"/>
</dbReference>
<dbReference type="PROSITE" id="PS51257">
    <property type="entry name" value="PROKAR_LIPOPROTEIN"/>
    <property type="match status" value="1"/>
</dbReference>
<dbReference type="PROSITE" id="PS01040">
    <property type="entry name" value="SBP_BACTERIAL_5"/>
    <property type="match status" value="1"/>
</dbReference>
<keyword evidence="7" id="KW-1185">Reference proteome</keyword>
<evidence type="ECO:0000256" key="2">
    <source>
        <dbReference type="ARBA" id="ARBA00005695"/>
    </source>
</evidence>
<dbReference type="Pfam" id="PF00496">
    <property type="entry name" value="SBP_bac_5"/>
    <property type="match status" value="1"/>
</dbReference>
<comment type="similarity">
    <text evidence="2">Belongs to the bacterial solute-binding protein 5 family.</text>
</comment>
<dbReference type="Gene3D" id="3.10.105.10">
    <property type="entry name" value="Dipeptide-binding Protein, Domain 3"/>
    <property type="match status" value="1"/>
</dbReference>
<dbReference type="GO" id="GO:0015833">
    <property type="term" value="P:peptide transport"/>
    <property type="evidence" value="ECO:0007669"/>
    <property type="project" value="TreeGrafter"/>
</dbReference>
<accession>A0A1M6NFC2</accession>
<dbReference type="AlphaFoldDB" id="A0A1M6NFC2"/>
<proteinExistence type="inferred from homology"/>
<dbReference type="Gene3D" id="3.90.76.10">
    <property type="entry name" value="Dipeptide-binding Protein, Domain 1"/>
    <property type="match status" value="1"/>
</dbReference>
<gene>
    <name evidence="6" type="ORF">SAMN05444401_0188</name>
</gene>
<dbReference type="OrthoDB" id="9772924at2"/>
<dbReference type="SUPFAM" id="SSF53850">
    <property type="entry name" value="Periplasmic binding protein-like II"/>
    <property type="match status" value="1"/>
</dbReference>
<dbReference type="PIRSF" id="PIRSF002741">
    <property type="entry name" value="MppA"/>
    <property type="match status" value="1"/>
</dbReference>
<sequence>MKSKKIIASILAVSLIFAAGCGSKSSKEGKAQGGKKEGGTFIMAVGSDPAVLNPLYGNDRTTMTINNTLFSPLFIVEGSEIKYYLAESFKASEDFLTYTLKLKKDLKWHDGKAITADDLMFTLDKIMDEKQNSFLRDYLVIGDKLVQYKKVDDLTLEFKLPTVTMAFVSAISQISPLPKHIFEGEADIAKSSKNETPIGSGPFKFKEAKKGESVTLVKNDDYFGGKPHLDSVVYRVLPDPNSSNVALQNGEISVKYIEPKDAEKFKKDSKLSVYTYIEGMLNNMVYNQNNEVLKKLEVRQAIAYAINKDELVKAAYISDENAEKAYSVFTPDTLYQTKDVNKFDQDINKAKELLNKAGVSNVKLKLAYINSKKDMEAQALIVQQSLKEIGITIDLMPMERSAFYQKLTKPKENKDFDLAFNGYVMGSEPDSYRPLFLSGNPNNYGSFSDTKIDELWNKGIVETDKTKRAEIYTNIQKQLAEGLPLYPIAYPKSIIAVDKRIGGVKEAETVPIFMFRDLSKLYFTE</sequence>
<dbReference type="InterPro" id="IPR000914">
    <property type="entry name" value="SBP_5_dom"/>
</dbReference>
<dbReference type="Proteomes" id="UP000184080">
    <property type="component" value="Unassembled WGS sequence"/>
</dbReference>
<evidence type="ECO:0000256" key="3">
    <source>
        <dbReference type="ARBA" id="ARBA00022729"/>
    </source>
</evidence>
<evidence type="ECO:0000259" key="5">
    <source>
        <dbReference type="Pfam" id="PF00496"/>
    </source>
</evidence>
<feature type="signal peptide" evidence="4">
    <location>
        <begin position="1"/>
        <end position="18"/>
    </location>
</feature>
<dbReference type="Gene3D" id="3.40.190.10">
    <property type="entry name" value="Periplasmic binding protein-like II"/>
    <property type="match status" value="1"/>
</dbReference>
<protein>
    <submittedName>
        <fullName evidence="6">Peptide/nickel transport system substrate-binding protein</fullName>
    </submittedName>
</protein>
<dbReference type="RefSeq" id="WP_073011998.1">
    <property type="nucleotide sequence ID" value="NZ_FQZO01000011.1"/>
</dbReference>
<feature type="domain" description="Solute-binding protein family 5" evidence="5">
    <location>
        <begin position="81"/>
        <end position="442"/>
    </location>
</feature>
<name>A0A1M6NFC2_9CLOT</name>
<dbReference type="EMBL" id="FQZO01000011">
    <property type="protein sequence ID" value="SHJ94334.1"/>
    <property type="molecule type" value="Genomic_DNA"/>
</dbReference>
<evidence type="ECO:0000256" key="4">
    <source>
        <dbReference type="SAM" id="SignalP"/>
    </source>
</evidence>